<feature type="transmembrane region" description="Helical" evidence="2">
    <location>
        <begin position="42"/>
        <end position="60"/>
    </location>
</feature>
<gene>
    <name evidence="3" type="ORF">GCM10025862_10660</name>
</gene>
<accession>A0ABQ6HKV5</accession>
<keyword evidence="2" id="KW-0472">Membrane</keyword>
<feature type="compositionally biased region" description="Basic and acidic residues" evidence="1">
    <location>
        <begin position="288"/>
        <end position="302"/>
    </location>
</feature>
<evidence type="ECO:0000313" key="4">
    <source>
        <dbReference type="Proteomes" id="UP001157109"/>
    </source>
</evidence>
<feature type="transmembrane region" description="Helical" evidence="2">
    <location>
        <begin position="245"/>
        <end position="262"/>
    </location>
</feature>
<reference evidence="4" key="1">
    <citation type="journal article" date="2019" name="Int. J. Syst. Evol. Microbiol.">
        <title>The Global Catalogue of Microorganisms (GCM) 10K type strain sequencing project: providing services to taxonomists for standard genome sequencing and annotation.</title>
        <authorList>
            <consortium name="The Broad Institute Genomics Platform"/>
            <consortium name="The Broad Institute Genome Sequencing Center for Infectious Disease"/>
            <person name="Wu L."/>
            <person name="Ma J."/>
        </authorList>
    </citation>
    <scope>NUCLEOTIDE SEQUENCE [LARGE SCALE GENOMIC DNA]</scope>
    <source>
        <strain evidence="4">NBRC 105830</strain>
    </source>
</reference>
<evidence type="ECO:0000256" key="1">
    <source>
        <dbReference type="SAM" id="MobiDB-lite"/>
    </source>
</evidence>
<sequence length="302" mass="31701">MFGAVILIAIAALVVGSALLVTLAGAGQLRHPQLERFARRQHWIPTTNGIPLVAASLAVVRRWRRAGLAAGVIAGIGYGLSQGALTLSITAMFLGWFAGALVAEWRIADAVRSVLPQQARRSSTLTSRGLGTYVGLLARALAVGVLVAVVVAAVWSLAAALRQDAMVRWTSWTVVTALGLAVLGATIRKVVDRPAGYADRDLRDADDAVRCQSLTVIAGCAVAAAAYPLTAYLDIAELISPTTDLVITVVAMVVGWWIATFSPSTREPGRQGDPLADSRLDTTTADAKCQDARPEGTHGSRS</sequence>
<organism evidence="3 4">
    <name type="scientific">Arsenicicoccus piscis</name>
    <dbReference type="NCBI Taxonomy" id="673954"/>
    <lineage>
        <taxon>Bacteria</taxon>
        <taxon>Bacillati</taxon>
        <taxon>Actinomycetota</taxon>
        <taxon>Actinomycetes</taxon>
        <taxon>Micrococcales</taxon>
        <taxon>Intrasporangiaceae</taxon>
        <taxon>Arsenicicoccus</taxon>
    </lineage>
</organism>
<evidence type="ECO:0000256" key="2">
    <source>
        <dbReference type="SAM" id="Phobius"/>
    </source>
</evidence>
<dbReference type="EMBL" id="BSUJ01000001">
    <property type="protein sequence ID" value="GMA19045.1"/>
    <property type="molecule type" value="Genomic_DNA"/>
</dbReference>
<keyword evidence="2" id="KW-1133">Transmembrane helix</keyword>
<proteinExistence type="predicted"/>
<keyword evidence="2" id="KW-0812">Transmembrane</keyword>
<keyword evidence="4" id="KW-1185">Reference proteome</keyword>
<feature type="transmembrane region" description="Helical" evidence="2">
    <location>
        <begin position="212"/>
        <end position="233"/>
    </location>
</feature>
<name>A0ABQ6HKV5_9MICO</name>
<evidence type="ECO:0000313" key="3">
    <source>
        <dbReference type="EMBL" id="GMA19045.1"/>
    </source>
</evidence>
<feature type="transmembrane region" description="Helical" evidence="2">
    <location>
        <begin position="67"/>
        <end position="87"/>
    </location>
</feature>
<comment type="caution">
    <text evidence="3">The sequence shown here is derived from an EMBL/GenBank/DDBJ whole genome shotgun (WGS) entry which is preliminary data.</text>
</comment>
<protein>
    <submittedName>
        <fullName evidence="3">Uncharacterized protein</fullName>
    </submittedName>
</protein>
<dbReference type="RefSeq" id="WP_241442490.1">
    <property type="nucleotide sequence ID" value="NZ_BSUJ01000001.1"/>
</dbReference>
<feature type="region of interest" description="Disordered" evidence="1">
    <location>
        <begin position="265"/>
        <end position="302"/>
    </location>
</feature>
<feature type="transmembrane region" description="Helical" evidence="2">
    <location>
        <begin position="136"/>
        <end position="157"/>
    </location>
</feature>
<feature type="transmembrane region" description="Helical" evidence="2">
    <location>
        <begin position="169"/>
        <end position="191"/>
    </location>
</feature>
<dbReference type="Proteomes" id="UP001157109">
    <property type="component" value="Unassembled WGS sequence"/>
</dbReference>